<evidence type="ECO:0000313" key="3">
    <source>
        <dbReference type="Proteomes" id="UP000624709"/>
    </source>
</evidence>
<protein>
    <recommendedName>
        <fullName evidence="4">CPBP family intramembrane metalloprotease</fullName>
    </recommendedName>
</protein>
<comment type="caution">
    <text evidence="2">The sequence shown here is derived from an EMBL/GenBank/DDBJ whole genome shotgun (WGS) entry which is preliminary data.</text>
</comment>
<sequence length="137" mass="14683">MAFTPAMGAFLVRRWVTGEGLAGTGLGWRASRSLWLSAWLAPLVITALMLALAAAAGWWRFDLGPVDGAGGVMFLLVTQVVLTPVYFGEEFGWTSFLWPRLVPGRPRLSMLLTGSASRAVRDVACFPVVACRRAAGG</sequence>
<evidence type="ECO:0008006" key="4">
    <source>
        <dbReference type="Google" id="ProtNLM"/>
    </source>
</evidence>
<accession>A0ABQ4BNN0</accession>
<dbReference type="EMBL" id="BOMS01000140">
    <property type="protein sequence ID" value="GIE72284.1"/>
    <property type="molecule type" value="Genomic_DNA"/>
</dbReference>
<name>A0ABQ4BNN0_9ACTN</name>
<proteinExistence type="predicted"/>
<feature type="transmembrane region" description="Helical" evidence="1">
    <location>
        <begin position="34"/>
        <end position="56"/>
    </location>
</feature>
<feature type="transmembrane region" description="Helical" evidence="1">
    <location>
        <begin position="68"/>
        <end position="87"/>
    </location>
</feature>
<keyword evidence="1" id="KW-0812">Transmembrane</keyword>
<evidence type="ECO:0000313" key="2">
    <source>
        <dbReference type="EMBL" id="GIE72284.1"/>
    </source>
</evidence>
<evidence type="ECO:0000256" key="1">
    <source>
        <dbReference type="SAM" id="Phobius"/>
    </source>
</evidence>
<dbReference type="Proteomes" id="UP000624709">
    <property type="component" value="Unassembled WGS sequence"/>
</dbReference>
<keyword evidence="3" id="KW-1185">Reference proteome</keyword>
<organism evidence="2 3">
    <name type="scientific">Actinoplanes palleronii</name>
    <dbReference type="NCBI Taxonomy" id="113570"/>
    <lineage>
        <taxon>Bacteria</taxon>
        <taxon>Bacillati</taxon>
        <taxon>Actinomycetota</taxon>
        <taxon>Actinomycetes</taxon>
        <taxon>Micromonosporales</taxon>
        <taxon>Micromonosporaceae</taxon>
        <taxon>Actinoplanes</taxon>
    </lineage>
</organism>
<gene>
    <name evidence="2" type="ORF">Apa02nite_083920</name>
</gene>
<keyword evidence="1" id="KW-0472">Membrane</keyword>
<reference evidence="2 3" key="1">
    <citation type="submission" date="2021-01" db="EMBL/GenBank/DDBJ databases">
        <title>Whole genome shotgun sequence of Actinoplanes palleronii NBRC 14916.</title>
        <authorList>
            <person name="Komaki H."/>
            <person name="Tamura T."/>
        </authorList>
    </citation>
    <scope>NUCLEOTIDE SEQUENCE [LARGE SCALE GENOMIC DNA]</scope>
    <source>
        <strain evidence="2 3">NBRC 14916</strain>
    </source>
</reference>
<keyword evidence="1" id="KW-1133">Transmembrane helix</keyword>